<proteinExistence type="predicted"/>
<dbReference type="Proteomes" id="UP000256964">
    <property type="component" value="Unassembled WGS sequence"/>
</dbReference>
<sequence length="92" mass="10170">MLLPSDREYPHPVPAFTTILVSRFMLEFQSITQNRAHDQSLASFESVQFNHIVGSLGASLPAPGEVYWDAHDEPAGSQDSRAETSVIRTCLP</sequence>
<evidence type="ECO:0000256" key="1">
    <source>
        <dbReference type="SAM" id="MobiDB-lite"/>
    </source>
</evidence>
<dbReference type="OrthoDB" id="2756573at2759"/>
<evidence type="ECO:0000313" key="3">
    <source>
        <dbReference type="Proteomes" id="UP000256964"/>
    </source>
</evidence>
<gene>
    <name evidence="2" type="ORF">OH76DRAFT_103578</name>
</gene>
<reference evidence="2 3" key="1">
    <citation type="journal article" date="2018" name="Biotechnol. Biofuels">
        <title>Integrative visual omics of the white-rot fungus Polyporus brumalis exposes the biotechnological potential of its oxidative enzymes for delignifying raw plant biomass.</title>
        <authorList>
            <person name="Miyauchi S."/>
            <person name="Rancon A."/>
            <person name="Drula E."/>
            <person name="Hage H."/>
            <person name="Chaduli D."/>
            <person name="Favel A."/>
            <person name="Grisel S."/>
            <person name="Henrissat B."/>
            <person name="Herpoel-Gimbert I."/>
            <person name="Ruiz-Duenas F.J."/>
            <person name="Chevret D."/>
            <person name="Hainaut M."/>
            <person name="Lin J."/>
            <person name="Wang M."/>
            <person name="Pangilinan J."/>
            <person name="Lipzen A."/>
            <person name="Lesage-Meessen L."/>
            <person name="Navarro D."/>
            <person name="Riley R."/>
            <person name="Grigoriev I.V."/>
            <person name="Zhou S."/>
            <person name="Raouche S."/>
            <person name="Rosso M.N."/>
        </authorList>
    </citation>
    <scope>NUCLEOTIDE SEQUENCE [LARGE SCALE GENOMIC DNA]</scope>
    <source>
        <strain evidence="2 3">BRFM 1820</strain>
    </source>
</reference>
<dbReference type="AlphaFoldDB" id="A0A371CQ25"/>
<feature type="region of interest" description="Disordered" evidence="1">
    <location>
        <begin position="71"/>
        <end position="92"/>
    </location>
</feature>
<evidence type="ECO:0000313" key="2">
    <source>
        <dbReference type="EMBL" id="RDX42395.1"/>
    </source>
</evidence>
<accession>A0A371CQ25</accession>
<keyword evidence="3" id="KW-1185">Reference proteome</keyword>
<name>A0A371CQ25_9APHY</name>
<protein>
    <submittedName>
        <fullName evidence="2">Uncharacterized protein</fullName>
    </submittedName>
</protein>
<dbReference type="EMBL" id="KZ857485">
    <property type="protein sequence ID" value="RDX42395.1"/>
    <property type="molecule type" value="Genomic_DNA"/>
</dbReference>
<organism evidence="2 3">
    <name type="scientific">Lentinus brumalis</name>
    <dbReference type="NCBI Taxonomy" id="2498619"/>
    <lineage>
        <taxon>Eukaryota</taxon>
        <taxon>Fungi</taxon>
        <taxon>Dikarya</taxon>
        <taxon>Basidiomycota</taxon>
        <taxon>Agaricomycotina</taxon>
        <taxon>Agaricomycetes</taxon>
        <taxon>Polyporales</taxon>
        <taxon>Polyporaceae</taxon>
        <taxon>Lentinus</taxon>
    </lineage>
</organism>